<name>A0A9N9TQ39_PHYSR</name>
<dbReference type="OrthoDB" id="10268090at2759"/>
<dbReference type="Gene3D" id="3.40.50.720">
    <property type="entry name" value="NAD(P)-binding Rossmann-like Domain"/>
    <property type="match status" value="1"/>
</dbReference>
<feature type="domain" description="Saccharopine dehydrogenase NADP binding" evidence="3">
    <location>
        <begin position="10"/>
        <end position="145"/>
    </location>
</feature>
<keyword evidence="2" id="KW-1133">Transmembrane helix</keyword>
<keyword evidence="2" id="KW-0472">Membrane</keyword>
<evidence type="ECO:0000256" key="1">
    <source>
        <dbReference type="ARBA" id="ARBA00038048"/>
    </source>
</evidence>
<dbReference type="GO" id="GO:0005886">
    <property type="term" value="C:plasma membrane"/>
    <property type="evidence" value="ECO:0007669"/>
    <property type="project" value="TreeGrafter"/>
</dbReference>
<reference evidence="4" key="1">
    <citation type="submission" date="2022-01" db="EMBL/GenBank/DDBJ databases">
        <authorList>
            <person name="King R."/>
        </authorList>
    </citation>
    <scope>NUCLEOTIDE SEQUENCE</scope>
</reference>
<evidence type="ECO:0000313" key="5">
    <source>
        <dbReference type="Proteomes" id="UP001153712"/>
    </source>
</evidence>
<organism evidence="4 5">
    <name type="scientific">Phyllotreta striolata</name>
    <name type="common">Striped flea beetle</name>
    <name type="synonym">Crioceris striolata</name>
    <dbReference type="NCBI Taxonomy" id="444603"/>
    <lineage>
        <taxon>Eukaryota</taxon>
        <taxon>Metazoa</taxon>
        <taxon>Ecdysozoa</taxon>
        <taxon>Arthropoda</taxon>
        <taxon>Hexapoda</taxon>
        <taxon>Insecta</taxon>
        <taxon>Pterygota</taxon>
        <taxon>Neoptera</taxon>
        <taxon>Endopterygota</taxon>
        <taxon>Coleoptera</taxon>
        <taxon>Polyphaga</taxon>
        <taxon>Cucujiformia</taxon>
        <taxon>Chrysomeloidea</taxon>
        <taxon>Chrysomelidae</taxon>
        <taxon>Galerucinae</taxon>
        <taxon>Alticini</taxon>
        <taxon>Phyllotreta</taxon>
    </lineage>
</organism>
<dbReference type="GO" id="GO:0005739">
    <property type="term" value="C:mitochondrion"/>
    <property type="evidence" value="ECO:0007669"/>
    <property type="project" value="TreeGrafter"/>
</dbReference>
<dbReference type="InterPro" id="IPR036291">
    <property type="entry name" value="NAD(P)-bd_dom_sf"/>
</dbReference>
<dbReference type="FunFam" id="3.40.50.720:FF:000178">
    <property type="entry name" value="Saccharopine dehydrogenase-like oxidoreductase"/>
    <property type="match status" value="1"/>
</dbReference>
<evidence type="ECO:0000256" key="2">
    <source>
        <dbReference type="SAM" id="Phobius"/>
    </source>
</evidence>
<dbReference type="GO" id="GO:0005811">
    <property type="term" value="C:lipid droplet"/>
    <property type="evidence" value="ECO:0007669"/>
    <property type="project" value="TreeGrafter"/>
</dbReference>
<dbReference type="InterPro" id="IPR051276">
    <property type="entry name" value="Saccharopine_DH-like_oxidrdct"/>
</dbReference>
<dbReference type="PANTHER" id="PTHR12286:SF5">
    <property type="entry name" value="SACCHAROPINE DEHYDROGENASE-LIKE OXIDOREDUCTASE"/>
    <property type="match status" value="1"/>
</dbReference>
<accession>A0A9N9TQ39</accession>
<dbReference type="EMBL" id="OU900096">
    <property type="protein sequence ID" value="CAG9860129.1"/>
    <property type="molecule type" value="Genomic_DNA"/>
</dbReference>
<dbReference type="AlphaFoldDB" id="A0A9N9TQ39"/>
<dbReference type="Proteomes" id="UP001153712">
    <property type="component" value="Chromosome 3"/>
</dbReference>
<keyword evidence="5" id="KW-1185">Reference proteome</keyword>
<evidence type="ECO:0000259" key="3">
    <source>
        <dbReference type="Pfam" id="PF03435"/>
    </source>
</evidence>
<dbReference type="GO" id="GO:0009247">
    <property type="term" value="P:glycolipid biosynthetic process"/>
    <property type="evidence" value="ECO:0007669"/>
    <property type="project" value="TreeGrafter"/>
</dbReference>
<sequence>MAVEAERYDIVLLGATGFTGIHCIPYLQKLSKENGRNLSWAISGRSEEKLKDALAQMGNKIGVDLSAVPIIISDIKNDESLANMAKQGRIVINCCGPYRFLGEPVVKACIEAGTHYVDVSGEPQFLENIQLKYHKAAQEKGVYLVSACGLDSIPCDLGLIFLQDKFDGTLNSVVTYLYTSEEGEGLPGPAVNYGTWESLVYGLAHATELSQIRRQLFPKRLPSFKPSLQTKTLPHRPGVVDGWALPFPGADRSVMKRTQRYMYEEENKRPVQVDTQVTFSSFIAVIFIVISFLIWTLLVKFKWGRSLLLNYPHLFTFGMFRKDQNPSEEKINNTIFQITFYGEGWREKLPDKNDQYSNPPNKSIIARVKGRNPGYGATCACLVGAAIILISEKEKLPQGGGVFTPGSAFEKTSLINLLCENGITFDIISEKDI</sequence>
<dbReference type="SUPFAM" id="SSF51735">
    <property type="entry name" value="NAD(P)-binding Rossmann-fold domains"/>
    <property type="match status" value="1"/>
</dbReference>
<gene>
    <name evidence="4" type="ORF">PHYEVI_LOCUS6486</name>
</gene>
<dbReference type="PANTHER" id="PTHR12286">
    <property type="entry name" value="SACCHAROPINE DEHYDROGENASE-LIKE OXIDOREDUCTASE"/>
    <property type="match status" value="1"/>
</dbReference>
<evidence type="ECO:0000313" key="4">
    <source>
        <dbReference type="EMBL" id="CAG9860129.1"/>
    </source>
</evidence>
<dbReference type="Pfam" id="PF03435">
    <property type="entry name" value="Sacchrp_dh_NADP"/>
    <property type="match status" value="1"/>
</dbReference>
<protein>
    <recommendedName>
        <fullName evidence="3">Saccharopine dehydrogenase NADP binding domain-containing protein</fullName>
    </recommendedName>
</protein>
<keyword evidence="2" id="KW-0812">Transmembrane</keyword>
<proteinExistence type="inferred from homology"/>
<dbReference type="InterPro" id="IPR005097">
    <property type="entry name" value="Sacchrp_dh_NADP-bd"/>
</dbReference>
<feature type="transmembrane region" description="Helical" evidence="2">
    <location>
        <begin position="277"/>
        <end position="299"/>
    </location>
</feature>
<comment type="similarity">
    <text evidence="1">Belongs to the saccharopine dehydrogenase family.</text>
</comment>